<keyword evidence="9" id="KW-0479">Metal-binding</keyword>
<protein>
    <recommendedName>
        <fullName evidence="12">Sulfatase N-terminal domain-containing protein</fullName>
    </recommendedName>
</protein>
<dbReference type="Gene3D" id="3.30.1120.170">
    <property type="match status" value="1"/>
</dbReference>
<dbReference type="Proteomes" id="UP000233440">
    <property type="component" value="Unassembled WGS sequence"/>
</dbReference>
<accession>A0A2N3LKB8</accession>
<dbReference type="GO" id="GO:0046872">
    <property type="term" value="F:metal ion binding"/>
    <property type="evidence" value="ECO:0007669"/>
    <property type="project" value="UniProtKB-KW"/>
</dbReference>
<dbReference type="RefSeq" id="WP_101354053.1">
    <property type="nucleotide sequence ID" value="NZ_PIQO01000006.1"/>
</dbReference>
<comment type="similarity">
    <text evidence="2 7">Belongs to the LTA synthase family.</text>
</comment>
<feature type="binding site" evidence="10">
    <location>
        <position position="471"/>
    </location>
    <ligand>
        <name>Mn(2+)</name>
        <dbReference type="ChEBI" id="CHEBI:29035"/>
    </ligand>
</feature>
<comment type="subcellular location">
    <subcellularLocation>
        <location evidence="1">Cell membrane</location>
        <topology evidence="1">Multi-pass membrane protein</topology>
    </subcellularLocation>
</comment>
<dbReference type="SUPFAM" id="SSF53649">
    <property type="entry name" value="Alkaline phosphatase-like"/>
    <property type="match status" value="1"/>
</dbReference>
<feature type="active site" evidence="8">
    <location>
        <position position="297"/>
    </location>
</feature>
<dbReference type="AlphaFoldDB" id="A0A2N3LKB8"/>
<evidence type="ECO:0000256" key="1">
    <source>
        <dbReference type="ARBA" id="ARBA00004651"/>
    </source>
</evidence>
<dbReference type="EMBL" id="PIQO01000006">
    <property type="protein sequence ID" value="PKR85072.1"/>
    <property type="molecule type" value="Genomic_DNA"/>
</dbReference>
<evidence type="ECO:0000259" key="12">
    <source>
        <dbReference type="Pfam" id="PF00884"/>
    </source>
</evidence>
<feature type="binding site" evidence="10">
    <location>
        <position position="255"/>
    </location>
    <ligand>
        <name>Mn(2+)</name>
        <dbReference type="ChEBI" id="CHEBI:29035"/>
    </ligand>
</feature>
<name>A0A2N3LKB8_9BACI</name>
<dbReference type="PANTHER" id="PTHR47371">
    <property type="entry name" value="LIPOTEICHOIC ACID SYNTHASE"/>
    <property type="match status" value="1"/>
</dbReference>
<dbReference type="OrthoDB" id="5901192at2"/>
<keyword evidence="14" id="KW-1185">Reference proteome</keyword>
<keyword evidence="6 7" id="KW-0472">Membrane</keyword>
<evidence type="ECO:0000256" key="5">
    <source>
        <dbReference type="ARBA" id="ARBA00022989"/>
    </source>
</evidence>
<evidence type="ECO:0000256" key="10">
    <source>
        <dbReference type="PIRSR" id="PIRSR005091-3"/>
    </source>
</evidence>
<organism evidence="13 14">
    <name type="scientific">Heyndrickxia camelliae</name>
    <dbReference type="NCBI Taxonomy" id="1707093"/>
    <lineage>
        <taxon>Bacteria</taxon>
        <taxon>Bacillati</taxon>
        <taxon>Bacillota</taxon>
        <taxon>Bacilli</taxon>
        <taxon>Bacillales</taxon>
        <taxon>Bacillaceae</taxon>
        <taxon>Heyndrickxia</taxon>
    </lineage>
</organism>
<feature type="binding site" evidence="9">
    <location>
        <position position="412"/>
    </location>
    <ligand>
        <name>substrate</name>
    </ligand>
</feature>
<keyword evidence="5 11" id="KW-1133">Transmembrane helix</keyword>
<feature type="transmembrane region" description="Helical" evidence="11">
    <location>
        <begin position="71"/>
        <end position="93"/>
    </location>
</feature>
<dbReference type="CDD" id="cd16015">
    <property type="entry name" value="LTA_synthase"/>
    <property type="match status" value="1"/>
</dbReference>
<evidence type="ECO:0000256" key="7">
    <source>
        <dbReference type="PIRNR" id="PIRNR005091"/>
    </source>
</evidence>
<keyword evidence="4 11" id="KW-0812">Transmembrane</keyword>
<dbReference type="PIRSF" id="PIRSF005091">
    <property type="entry name" value="Mmb_sulf_HI1246"/>
    <property type="match status" value="1"/>
</dbReference>
<gene>
    <name evidence="13" type="ORF">CWO92_09905</name>
</gene>
<evidence type="ECO:0000256" key="11">
    <source>
        <dbReference type="SAM" id="Phobius"/>
    </source>
</evidence>
<proteinExistence type="inferred from homology"/>
<comment type="caution">
    <text evidence="13">The sequence shown here is derived from an EMBL/GenBank/DDBJ whole genome shotgun (WGS) entry which is preliminary data.</text>
</comment>
<evidence type="ECO:0000313" key="13">
    <source>
        <dbReference type="EMBL" id="PKR85072.1"/>
    </source>
</evidence>
<evidence type="ECO:0000256" key="4">
    <source>
        <dbReference type="ARBA" id="ARBA00022692"/>
    </source>
</evidence>
<dbReference type="InterPro" id="IPR000917">
    <property type="entry name" value="Sulfatase_N"/>
</dbReference>
<dbReference type="GO" id="GO:0005886">
    <property type="term" value="C:plasma membrane"/>
    <property type="evidence" value="ECO:0007669"/>
    <property type="project" value="UniProtKB-SubCell"/>
</dbReference>
<dbReference type="Gene3D" id="3.40.720.10">
    <property type="entry name" value="Alkaline Phosphatase, subunit A"/>
    <property type="match status" value="1"/>
</dbReference>
<feature type="domain" description="Sulfatase N-terminal" evidence="12">
    <location>
        <begin position="247"/>
        <end position="539"/>
    </location>
</feature>
<dbReference type="PANTHER" id="PTHR47371:SF1">
    <property type="entry name" value="LIPOTEICHOIC ACID SYNTHASE-LIKE YQGS"/>
    <property type="match status" value="1"/>
</dbReference>
<feature type="binding site" evidence="10">
    <location>
        <position position="472"/>
    </location>
    <ligand>
        <name>Mn(2+)</name>
        <dbReference type="ChEBI" id="CHEBI:29035"/>
    </ligand>
</feature>
<dbReference type="Pfam" id="PF00884">
    <property type="entry name" value="Sulfatase"/>
    <property type="match status" value="1"/>
</dbReference>
<dbReference type="InterPro" id="IPR012160">
    <property type="entry name" value="LtaS-like"/>
</dbReference>
<keyword evidence="9" id="KW-0464">Manganese</keyword>
<dbReference type="InterPro" id="IPR050448">
    <property type="entry name" value="OpgB/LTA_synthase_biosynth"/>
</dbReference>
<feature type="transmembrane region" description="Helical" evidence="11">
    <location>
        <begin position="9"/>
        <end position="27"/>
    </location>
</feature>
<reference evidence="13 14" key="1">
    <citation type="submission" date="2017-11" db="EMBL/GenBank/DDBJ databases">
        <title>Bacillus camelliae sp. nov., isolated from pu'er tea.</title>
        <authorList>
            <person name="Niu L."/>
        </authorList>
    </citation>
    <scope>NUCLEOTIDE SEQUENCE [LARGE SCALE GENOMIC DNA]</scope>
    <source>
        <strain evidence="13 14">7578-1</strain>
    </source>
</reference>
<evidence type="ECO:0000256" key="8">
    <source>
        <dbReference type="PIRSR" id="PIRSR005091-1"/>
    </source>
</evidence>
<evidence type="ECO:0000256" key="2">
    <source>
        <dbReference type="ARBA" id="ARBA00009983"/>
    </source>
</evidence>
<keyword evidence="3 7" id="KW-1003">Cell membrane</keyword>
<feature type="transmembrane region" description="Helical" evidence="11">
    <location>
        <begin position="119"/>
        <end position="136"/>
    </location>
</feature>
<feature type="binding site" evidence="10">
    <location>
        <position position="297"/>
    </location>
    <ligand>
        <name>Mn(2+)</name>
        <dbReference type="ChEBI" id="CHEBI:29035"/>
    </ligand>
</feature>
<feature type="transmembrane region" description="Helical" evidence="11">
    <location>
        <begin position="157"/>
        <end position="175"/>
    </location>
</feature>
<evidence type="ECO:0000256" key="3">
    <source>
        <dbReference type="ARBA" id="ARBA00022475"/>
    </source>
</evidence>
<evidence type="ECO:0000313" key="14">
    <source>
        <dbReference type="Proteomes" id="UP000233440"/>
    </source>
</evidence>
<feature type="transmembrane region" description="Helical" evidence="11">
    <location>
        <begin position="42"/>
        <end position="62"/>
    </location>
</feature>
<dbReference type="InterPro" id="IPR017850">
    <property type="entry name" value="Alkaline_phosphatase_core_sf"/>
</dbReference>
<evidence type="ECO:0000256" key="9">
    <source>
        <dbReference type="PIRSR" id="PIRSR005091-2"/>
    </source>
</evidence>
<evidence type="ECO:0000256" key="6">
    <source>
        <dbReference type="ARBA" id="ARBA00023136"/>
    </source>
</evidence>
<sequence length="622" mass="72943">MFRNRRADIFLPMIATFLLWLKTYTVYRTCFHFKPINLTQEIILFINPIGFLMILFGACLFLKTRKSRSRYILISSFILSIILYANIVFYRFFNDFITIPILFQTNNFRELGDSVYTEIKWWDFIFFLDILVLYYVQKKQFLLSISVNPDNVRHRRLYFLIACIIMMVNLGISEIDRPQLLTRTFDRKLLVKNLGPYSYQLYDIILQSKSSAQKAFADETKLMDTQQYVQANYTPPNKEYYGLAKGRNLILISLESTQNFVINSTLNGKEISPFLNHFLKDSFYFPNIYHQTGQGKTSDAEFIVENSLYPLNRGAVFFTHSGNTYASMAKKLQTAGYYTAAMHANNKSFWNRNIMYKSIGYQKFFSSTSYEITPNNSVGWGLKDIPFFEQSANLIRSLPNPYYVKLITLTNHHPFRLNEEDNLIDEYDSDDPIVNRYFTTVRYEDEALKHFIQKLKEENLYKRSIIVLYGDHHGISENHHAAMSHYLRKEITPYDSFNLHRVPFIIHIPGITDQGKGITFSTVGGQIDIRPTILHLLGIETKEDVQFGHDLLSPSFKQYVIFRDGRFVTDQYLWTANTCYLRESGIAVDVEQCKPYIGKESKIFMYSDKIIYGDLLRFNKER</sequence>